<evidence type="ECO:0008006" key="4">
    <source>
        <dbReference type="Google" id="ProtNLM"/>
    </source>
</evidence>
<feature type="signal peptide" evidence="1">
    <location>
        <begin position="1"/>
        <end position="25"/>
    </location>
</feature>
<accession>A0A8J6TMN4</accession>
<reference evidence="2 3" key="1">
    <citation type="submission" date="2020-08" db="EMBL/GenBank/DDBJ databases">
        <title>Bridging the membrane lipid divide: bacteria of the FCB group superphylum have the potential to synthesize archaeal ether lipids.</title>
        <authorList>
            <person name="Villanueva L."/>
            <person name="Von Meijenfeldt F.A.B."/>
            <person name="Westbye A.B."/>
            <person name="Yadav S."/>
            <person name="Hopmans E.C."/>
            <person name="Dutilh B.E."/>
            <person name="Sinninghe Damste J.S."/>
        </authorList>
    </citation>
    <scope>NUCLEOTIDE SEQUENCE [LARGE SCALE GENOMIC DNA]</scope>
    <source>
        <strain evidence="2">NIOZ-UU17</strain>
    </source>
</reference>
<evidence type="ECO:0000313" key="3">
    <source>
        <dbReference type="Proteomes" id="UP000605201"/>
    </source>
</evidence>
<evidence type="ECO:0000256" key="1">
    <source>
        <dbReference type="SAM" id="SignalP"/>
    </source>
</evidence>
<sequence length="135" mass="14794">MKKCWKRNLVAFGFIGMLVFSTVNATAMMGGGSSSENMMGGGNSGGSMMDEGNYSGDRMPDIQQNGSNPGAVMLSKENVRDLVNQHIKSRYGEQFRMGPITDKKSYYQTEVTSQDGSLLERLLIDKGTGRIHSLR</sequence>
<dbReference type="Proteomes" id="UP000605201">
    <property type="component" value="Unassembled WGS sequence"/>
</dbReference>
<evidence type="ECO:0000313" key="2">
    <source>
        <dbReference type="EMBL" id="MBC8432741.1"/>
    </source>
</evidence>
<proteinExistence type="predicted"/>
<dbReference type="AlphaFoldDB" id="A0A8J6TMN4"/>
<gene>
    <name evidence="2" type="ORF">H8D96_12585</name>
</gene>
<organism evidence="2 3">
    <name type="scientific">Candidatus Desulfatibia vada</name>
    <dbReference type="NCBI Taxonomy" id="2841696"/>
    <lineage>
        <taxon>Bacteria</taxon>
        <taxon>Pseudomonadati</taxon>
        <taxon>Thermodesulfobacteriota</taxon>
        <taxon>Desulfobacteria</taxon>
        <taxon>Desulfobacterales</taxon>
        <taxon>Desulfobacterales incertae sedis</taxon>
        <taxon>Candidatus Desulfatibia</taxon>
    </lineage>
</organism>
<keyword evidence="1" id="KW-0732">Signal</keyword>
<protein>
    <recommendedName>
        <fullName evidence="4">PepSY domain-containing protein</fullName>
    </recommendedName>
</protein>
<comment type="caution">
    <text evidence="2">The sequence shown here is derived from an EMBL/GenBank/DDBJ whole genome shotgun (WGS) entry which is preliminary data.</text>
</comment>
<dbReference type="EMBL" id="JACNIG010000245">
    <property type="protein sequence ID" value="MBC8432741.1"/>
    <property type="molecule type" value="Genomic_DNA"/>
</dbReference>
<feature type="chain" id="PRO_5035229768" description="PepSY domain-containing protein" evidence="1">
    <location>
        <begin position="26"/>
        <end position="135"/>
    </location>
</feature>
<name>A0A8J6TMN4_9BACT</name>